<sequence length="238" mass="25944">MLFLISFLLLAVHVLAADIVPAPIEGLPGVFLRSEELPEGYTEGPIMWSGFHDYFDSAPGVNASTKSALKGLQLNGTVQEVYHELAGRGLFLYPTNTSDLPAKVAAIQNKNLDDDFSPPTRNQIKTCGVGGVGRMFAFDLWDGATYLAGLPDEARCANTGRTCGRISCSCFFSSYVLTIVLTDNNYVLEYPCNLFASYAWEIYDGCSYAGGDNRQCQGTMREVIINFRTVVGLSAEKC</sequence>
<accession>M7T2H7</accession>
<evidence type="ECO:0000313" key="2">
    <source>
        <dbReference type="EMBL" id="EMR64031.1"/>
    </source>
</evidence>
<proteinExistence type="predicted"/>
<dbReference type="AlphaFoldDB" id="M7T2H7"/>
<protein>
    <recommendedName>
        <fullName evidence="4">Secreted protein</fullName>
    </recommendedName>
</protein>
<evidence type="ECO:0000256" key="1">
    <source>
        <dbReference type="SAM" id="SignalP"/>
    </source>
</evidence>
<reference evidence="3" key="1">
    <citation type="journal article" date="2013" name="Genome Announc.">
        <title>Draft genome sequence of the grapevine dieback fungus Eutypa lata UCR-EL1.</title>
        <authorList>
            <person name="Blanco-Ulate B."/>
            <person name="Rolshausen P.E."/>
            <person name="Cantu D."/>
        </authorList>
    </citation>
    <scope>NUCLEOTIDE SEQUENCE [LARGE SCALE GENOMIC DNA]</scope>
    <source>
        <strain evidence="3">UCR-EL1</strain>
    </source>
</reference>
<evidence type="ECO:0000313" key="3">
    <source>
        <dbReference type="Proteomes" id="UP000012174"/>
    </source>
</evidence>
<dbReference type="OrthoDB" id="3552888at2759"/>
<feature type="signal peptide" evidence="1">
    <location>
        <begin position="1"/>
        <end position="16"/>
    </location>
</feature>
<keyword evidence="1" id="KW-0732">Signal</keyword>
<dbReference type="KEGG" id="ela:UCREL1_8992"/>
<feature type="chain" id="PRO_5004085376" description="Secreted protein" evidence="1">
    <location>
        <begin position="17"/>
        <end position="238"/>
    </location>
</feature>
<keyword evidence="3" id="KW-1185">Reference proteome</keyword>
<dbReference type="HOGENOM" id="CLU_1390229_0_0_1"/>
<dbReference type="Proteomes" id="UP000012174">
    <property type="component" value="Unassembled WGS sequence"/>
</dbReference>
<organism evidence="2 3">
    <name type="scientific">Eutypa lata (strain UCR-EL1)</name>
    <name type="common">Grapevine dieback disease fungus</name>
    <name type="synonym">Eutypa armeniacae</name>
    <dbReference type="NCBI Taxonomy" id="1287681"/>
    <lineage>
        <taxon>Eukaryota</taxon>
        <taxon>Fungi</taxon>
        <taxon>Dikarya</taxon>
        <taxon>Ascomycota</taxon>
        <taxon>Pezizomycotina</taxon>
        <taxon>Sordariomycetes</taxon>
        <taxon>Xylariomycetidae</taxon>
        <taxon>Xylariales</taxon>
        <taxon>Diatrypaceae</taxon>
        <taxon>Eutypa</taxon>
    </lineage>
</organism>
<gene>
    <name evidence="2" type="ORF">UCREL1_8992</name>
</gene>
<name>M7T2H7_EUTLA</name>
<dbReference type="EMBL" id="KB707126">
    <property type="protein sequence ID" value="EMR64031.1"/>
    <property type="molecule type" value="Genomic_DNA"/>
</dbReference>
<evidence type="ECO:0008006" key="4">
    <source>
        <dbReference type="Google" id="ProtNLM"/>
    </source>
</evidence>